<dbReference type="EMBL" id="LAQT01000001">
    <property type="protein sequence ID" value="KPC55259.1"/>
    <property type="molecule type" value="Genomic_DNA"/>
</dbReference>
<evidence type="ECO:0008006" key="3">
    <source>
        <dbReference type="Google" id="ProtNLM"/>
    </source>
</evidence>
<dbReference type="OrthoDB" id="9181412at2"/>
<dbReference type="AlphaFoldDB" id="A0A0N0GRA8"/>
<organism evidence="1 2">
    <name type="scientific">Amantichitinum ursilacus</name>
    <dbReference type="NCBI Taxonomy" id="857265"/>
    <lineage>
        <taxon>Bacteria</taxon>
        <taxon>Pseudomonadati</taxon>
        <taxon>Pseudomonadota</taxon>
        <taxon>Betaproteobacteria</taxon>
        <taxon>Neisseriales</taxon>
        <taxon>Chitinibacteraceae</taxon>
        <taxon>Amantichitinum</taxon>
    </lineage>
</organism>
<sequence>MSNVVLDIPRPRRALGVMRRMQAGHPLLEAGPLSMMTYLDGYGAEAALWLRFFKHYGWVSPRDWPNGMRAWHLSEKGHEVLQRGEAWWRSLTWFQRLYMWVAG</sequence>
<name>A0A0N0GRA8_9NEIS</name>
<dbReference type="Proteomes" id="UP000037939">
    <property type="component" value="Unassembled WGS sequence"/>
</dbReference>
<accession>A0A0N0GRA8</accession>
<evidence type="ECO:0000313" key="1">
    <source>
        <dbReference type="EMBL" id="KPC55259.1"/>
    </source>
</evidence>
<protein>
    <recommendedName>
        <fullName evidence="3">Winged helix-turn-helix domain-containing protein</fullName>
    </recommendedName>
</protein>
<keyword evidence="2" id="KW-1185">Reference proteome</keyword>
<reference evidence="1 2" key="1">
    <citation type="submission" date="2015-07" db="EMBL/GenBank/DDBJ databases">
        <title>Draft genome sequence of the Amantichitinum ursilacus IGB-41, a new chitin-degrading bacterium.</title>
        <authorList>
            <person name="Kirstahler P."/>
            <person name="Guenther M."/>
            <person name="Grumaz C."/>
            <person name="Rupp S."/>
            <person name="Zibek S."/>
            <person name="Sohn K."/>
        </authorList>
    </citation>
    <scope>NUCLEOTIDE SEQUENCE [LARGE SCALE GENOMIC DNA]</scope>
    <source>
        <strain evidence="1 2">IGB-41</strain>
    </source>
</reference>
<dbReference type="RefSeq" id="WP_152969008.1">
    <property type="nucleotide sequence ID" value="NZ_LAQT01000001.1"/>
</dbReference>
<gene>
    <name evidence="1" type="ORF">WG78_01335</name>
</gene>
<proteinExistence type="predicted"/>
<comment type="caution">
    <text evidence="1">The sequence shown here is derived from an EMBL/GenBank/DDBJ whole genome shotgun (WGS) entry which is preliminary data.</text>
</comment>
<evidence type="ECO:0000313" key="2">
    <source>
        <dbReference type="Proteomes" id="UP000037939"/>
    </source>
</evidence>